<name>A0A183GVW2_HELPZ</name>
<reference evidence="3" key="2">
    <citation type="submission" date="2019-09" db="UniProtKB">
        <authorList>
            <consortium name="WormBaseParasite"/>
        </authorList>
    </citation>
    <scope>IDENTIFICATION</scope>
</reference>
<accession>A0A3P8E699</accession>
<dbReference type="OrthoDB" id="203487at2759"/>
<reference evidence="1 2" key="1">
    <citation type="submission" date="2018-11" db="EMBL/GenBank/DDBJ databases">
        <authorList>
            <consortium name="Pathogen Informatics"/>
        </authorList>
    </citation>
    <scope>NUCLEOTIDE SEQUENCE [LARGE SCALE GENOMIC DNA]</scope>
</reference>
<organism evidence="2 3">
    <name type="scientific">Heligmosomoides polygyrus</name>
    <name type="common">Parasitic roundworm</name>
    <dbReference type="NCBI Taxonomy" id="6339"/>
    <lineage>
        <taxon>Eukaryota</taxon>
        <taxon>Metazoa</taxon>
        <taxon>Ecdysozoa</taxon>
        <taxon>Nematoda</taxon>
        <taxon>Chromadorea</taxon>
        <taxon>Rhabditida</taxon>
        <taxon>Rhabditina</taxon>
        <taxon>Rhabditomorpha</taxon>
        <taxon>Strongyloidea</taxon>
        <taxon>Heligmosomidae</taxon>
        <taxon>Heligmosomoides</taxon>
    </lineage>
</organism>
<accession>A0A183GVW2</accession>
<dbReference type="Proteomes" id="UP000050761">
    <property type="component" value="Unassembled WGS sequence"/>
</dbReference>
<proteinExistence type="predicted"/>
<evidence type="ECO:0000313" key="2">
    <source>
        <dbReference type="Proteomes" id="UP000050761"/>
    </source>
</evidence>
<dbReference type="EMBL" id="UZAH01040992">
    <property type="protein sequence ID" value="VDP59587.1"/>
    <property type="molecule type" value="Genomic_DNA"/>
</dbReference>
<sequence length="98" mass="11218">MSSHSWSANICGRKLWYFVPVGKETVFMRGNQLVDDIRPYTELWEKARDLLLAQVLFVVLINSPACCIRATALAISIRLDYYAIDFNDAQGHYLDSEC</sequence>
<dbReference type="WBParaSite" id="HPBE_0002683201-mRNA-1">
    <property type="protein sequence ID" value="HPBE_0002683201-mRNA-1"/>
    <property type="gene ID" value="HPBE_0002683201"/>
</dbReference>
<dbReference type="AlphaFoldDB" id="A0A183GVW2"/>
<evidence type="ECO:0000313" key="1">
    <source>
        <dbReference type="EMBL" id="VDP59587.1"/>
    </source>
</evidence>
<evidence type="ECO:0000313" key="3">
    <source>
        <dbReference type="WBParaSite" id="HPBE_0002683201-mRNA-1"/>
    </source>
</evidence>
<gene>
    <name evidence="1" type="ORF">HPBE_LOCUS26829</name>
</gene>
<keyword evidence="2" id="KW-1185">Reference proteome</keyword>
<protein>
    <submittedName>
        <fullName evidence="3">Phospholipid scramblase</fullName>
    </submittedName>
</protein>